<keyword evidence="3" id="KW-0479">Metal-binding</keyword>
<dbReference type="InterPro" id="IPR001841">
    <property type="entry name" value="Znf_RING"/>
</dbReference>
<evidence type="ECO:0000259" key="8">
    <source>
        <dbReference type="PROSITE" id="PS50089"/>
    </source>
</evidence>
<feature type="transmembrane region" description="Helical" evidence="7">
    <location>
        <begin position="94"/>
        <end position="115"/>
    </location>
</feature>
<evidence type="ECO:0000256" key="5">
    <source>
        <dbReference type="ARBA" id="ARBA00023136"/>
    </source>
</evidence>
<dbReference type="VEuPathDB" id="MicrosporidiaDB:A0H76_2707"/>
<dbReference type="GO" id="GO:0036503">
    <property type="term" value="P:ERAD pathway"/>
    <property type="evidence" value="ECO:0007669"/>
    <property type="project" value="TreeGrafter"/>
</dbReference>
<dbReference type="EMBL" id="LVKB01000057">
    <property type="protein sequence ID" value="ORD96859.1"/>
    <property type="molecule type" value="Genomic_DNA"/>
</dbReference>
<comment type="subcellular location">
    <subcellularLocation>
        <location evidence="1">Membrane</location>
        <topology evidence="1">Multi-pass membrane protein</topology>
    </subcellularLocation>
</comment>
<reference evidence="9 10" key="1">
    <citation type="journal article" date="2017" name="Environ. Microbiol.">
        <title>Decay of the glycolytic pathway and adaptation to intranuclear parasitism within Enterocytozoonidae microsporidia.</title>
        <authorList>
            <person name="Wiredu Boakye D."/>
            <person name="Jaroenlak P."/>
            <person name="Prachumwat A."/>
            <person name="Williams T.A."/>
            <person name="Bateman K.S."/>
            <person name="Itsathitphaisarn O."/>
            <person name="Sritunyalucksana K."/>
            <person name="Paszkiewicz K.H."/>
            <person name="Moore K.A."/>
            <person name="Stentiford G.D."/>
            <person name="Williams B.A."/>
        </authorList>
    </citation>
    <scope>NUCLEOTIDE SEQUENCE [LARGE SCALE GENOMIC DNA]</scope>
    <source>
        <strain evidence="9 10">GB1</strain>
    </source>
</reference>
<keyword evidence="6" id="KW-0862">Zinc</keyword>
<dbReference type="PANTHER" id="PTHR13407:SF0">
    <property type="entry name" value="FI05221P"/>
    <property type="match status" value="1"/>
</dbReference>
<proteinExistence type="predicted"/>
<dbReference type="GO" id="GO:0000139">
    <property type="term" value="C:Golgi membrane"/>
    <property type="evidence" value="ECO:0007669"/>
    <property type="project" value="TreeGrafter"/>
</dbReference>
<keyword evidence="5 7" id="KW-0472">Membrane</keyword>
<dbReference type="InterPro" id="IPR040176">
    <property type="entry name" value="RNF121/RNF175"/>
</dbReference>
<dbReference type="OrthoDB" id="8062037at2759"/>
<evidence type="ECO:0000256" key="1">
    <source>
        <dbReference type="ARBA" id="ARBA00004141"/>
    </source>
</evidence>
<gene>
    <name evidence="9" type="primary">RN121</name>
    <name evidence="9" type="ORF">HERIO_1231</name>
</gene>
<evidence type="ECO:0000256" key="3">
    <source>
        <dbReference type="ARBA" id="ARBA00022723"/>
    </source>
</evidence>
<feature type="domain" description="RING-type" evidence="8">
    <location>
        <begin position="211"/>
        <end position="255"/>
    </location>
</feature>
<dbReference type="SUPFAM" id="SSF57850">
    <property type="entry name" value="RING/U-box"/>
    <property type="match status" value="1"/>
</dbReference>
<evidence type="ECO:0000256" key="4">
    <source>
        <dbReference type="ARBA" id="ARBA00022989"/>
    </source>
</evidence>
<dbReference type="GO" id="GO:0005789">
    <property type="term" value="C:endoplasmic reticulum membrane"/>
    <property type="evidence" value="ECO:0007669"/>
    <property type="project" value="TreeGrafter"/>
</dbReference>
<keyword evidence="4 7" id="KW-1133">Transmembrane helix</keyword>
<dbReference type="GO" id="GO:0008270">
    <property type="term" value="F:zinc ion binding"/>
    <property type="evidence" value="ECO:0007669"/>
    <property type="project" value="UniProtKB-KW"/>
</dbReference>
<dbReference type="Proteomes" id="UP000192356">
    <property type="component" value="Unassembled WGS sequence"/>
</dbReference>
<sequence length="301" mass="34616">MGVSTADEIFHEENNSEYLQQRGGQVVVYKYLILKAPVTSLDVVPFVIVFGLYCLAIHSVLAFIKKINKNVHSFIQFIFVIVFPPIVMMISADYFFITMWIGLMIFCGYCLRISFNKQLLRSNNPKKIYKMFRQIFIYTNICIAIGQVMTLLSVIFKLVFASYSFRWLFYSLYFAVFCREVMGSLSKIMGRTTGVIASTPMGDREDNPDKCMICVESLIDYHGKMFTNGCGHSYHNECLKGWLIIGNNNHCISCKTGINIDLIKPDLWDKTEVAVKPLMNFLRSSISFFVVICLFIVLRLR</sequence>
<name>A0A1X0QAN2_9MICR</name>
<dbReference type="VEuPathDB" id="MicrosporidiaDB:HERIO_1231"/>
<evidence type="ECO:0000313" key="9">
    <source>
        <dbReference type="EMBL" id="ORD96859.1"/>
    </source>
</evidence>
<dbReference type="InterPro" id="IPR013083">
    <property type="entry name" value="Znf_RING/FYVE/PHD"/>
</dbReference>
<dbReference type="Pfam" id="PF13639">
    <property type="entry name" value="zf-RING_2"/>
    <property type="match status" value="1"/>
</dbReference>
<protein>
    <submittedName>
        <fullName evidence="9">RN121</fullName>
    </submittedName>
</protein>
<dbReference type="PANTHER" id="PTHR13407">
    <property type="entry name" value="RNF121 PROTEIN"/>
    <property type="match status" value="1"/>
</dbReference>
<evidence type="ECO:0000313" key="10">
    <source>
        <dbReference type="Proteomes" id="UP000192356"/>
    </source>
</evidence>
<keyword evidence="10" id="KW-1185">Reference proteome</keyword>
<comment type="caution">
    <text evidence="9">The sequence shown here is derived from an EMBL/GenBank/DDBJ whole genome shotgun (WGS) entry which is preliminary data.</text>
</comment>
<keyword evidence="6" id="KW-0863">Zinc-finger</keyword>
<feature type="transmembrane region" description="Helical" evidence="7">
    <location>
        <begin position="71"/>
        <end position="88"/>
    </location>
</feature>
<dbReference type="AlphaFoldDB" id="A0A1X0QAN2"/>
<keyword evidence="2 7" id="KW-0812">Transmembrane</keyword>
<dbReference type="Gene3D" id="3.30.40.10">
    <property type="entry name" value="Zinc/RING finger domain, C3HC4 (zinc finger)"/>
    <property type="match status" value="1"/>
</dbReference>
<feature type="transmembrane region" description="Helical" evidence="7">
    <location>
        <begin position="43"/>
        <end position="64"/>
    </location>
</feature>
<dbReference type="PROSITE" id="PS50089">
    <property type="entry name" value="ZF_RING_2"/>
    <property type="match status" value="1"/>
</dbReference>
<accession>A0A1X0QAN2</accession>
<feature type="transmembrane region" description="Helical" evidence="7">
    <location>
        <begin position="135"/>
        <end position="159"/>
    </location>
</feature>
<evidence type="ECO:0000256" key="6">
    <source>
        <dbReference type="PROSITE-ProRule" id="PRU00175"/>
    </source>
</evidence>
<evidence type="ECO:0000256" key="7">
    <source>
        <dbReference type="SAM" id="Phobius"/>
    </source>
</evidence>
<organism evidence="9 10">
    <name type="scientific">Hepatospora eriocheir</name>
    <dbReference type="NCBI Taxonomy" id="1081669"/>
    <lineage>
        <taxon>Eukaryota</taxon>
        <taxon>Fungi</taxon>
        <taxon>Fungi incertae sedis</taxon>
        <taxon>Microsporidia</taxon>
        <taxon>Hepatosporidae</taxon>
        <taxon>Hepatospora</taxon>
    </lineage>
</organism>
<dbReference type="GO" id="GO:0061630">
    <property type="term" value="F:ubiquitin protein ligase activity"/>
    <property type="evidence" value="ECO:0007669"/>
    <property type="project" value="TreeGrafter"/>
</dbReference>
<evidence type="ECO:0000256" key="2">
    <source>
        <dbReference type="ARBA" id="ARBA00022692"/>
    </source>
</evidence>
<feature type="transmembrane region" description="Helical" evidence="7">
    <location>
        <begin position="280"/>
        <end position="300"/>
    </location>
</feature>